<protein>
    <submittedName>
        <fullName evidence="2">Uncharacterized protein</fullName>
    </submittedName>
</protein>
<feature type="compositionally biased region" description="Low complexity" evidence="1">
    <location>
        <begin position="117"/>
        <end position="133"/>
    </location>
</feature>
<keyword evidence="3" id="KW-1185">Reference proteome</keyword>
<comment type="caution">
    <text evidence="2">The sequence shown here is derived from an EMBL/GenBank/DDBJ whole genome shotgun (WGS) entry which is preliminary data.</text>
</comment>
<gene>
    <name evidence="2" type="ORF">MKZ38_002746</name>
</gene>
<feature type="region of interest" description="Disordered" evidence="1">
    <location>
        <begin position="212"/>
        <end position="333"/>
    </location>
</feature>
<feature type="region of interest" description="Disordered" evidence="1">
    <location>
        <begin position="103"/>
        <end position="200"/>
    </location>
</feature>
<dbReference type="Proteomes" id="UP001201980">
    <property type="component" value="Unassembled WGS sequence"/>
</dbReference>
<accession>A0AAD5RPC5</accession>
<feature type="compositionally biased region" description="Basic and acidic residues" evidence="1">
    <location>
        <begin position="141"/>
        <end position="151"/>
    </location>
</feature>
<organism evidence="2 3">
    <name type="scientific">Zalerion maritima</name>
    <dbReference type="NCBI Taxonomy" id="339359"/>
    <lineage>
        <taxon>Eukaryota</taxon>
        <taxon>Fungi</taxon>
        <taxon>Dikarya</taxon>
        <taxon>Ascomycota</taxon>
        <taxon>Pezizomycotina</taxon>
        <taxon>Sordariomycetes</taxon>
        <taxon>Lulworthiomycetidae</taxon>
        <taxon>Lulworthiales</taxon>
        <taxon>Lulworthiaceae</taxon>
        <taxon>Zalerion</taxon>
    </lineage>
</organism>
<reference evidence="2" key="1">
    <citation type="submission" date="2022-07" db="EMBL/GenBank/DDBJ databases">
        <title>Draft genome sequence of Zalerion maritima ATCC 34329, a (micro)plastics degrading marine fungus.</title>
        <authorList>
            <person name="Paco A."/>
            <person name="Goncalves M.F.M."/>
            <person name="Rocha-Santos T.A.P."/>
            <person name="Alves A."/>
        </authorList>
    </citation>
    <scope>NUCLEOTIDE SEQUENCE</scope>
    <source>
        <strain evidence="2">ATCC 34329</strain>
    </source>
</reference>
<proteinExistence type="predicted"/>
<name>A0AAD5RPC5_9PEZI</name>
<dbReference type="AlphaFoldDB" id="A0AAD5RPC5"/>
<dbReference type="EMBL" id="JAKWBI020000186">
    <property type="protein sequence ID" value="KAJ2899879.1"/>
    <property type="molecule type" value="Genomic_DNA"/>
</dbReference>
<sequence length="333" mass="36187">MDPTFTDAEKRFVLAEIIKASSIDVGILVDLVKSHNVEPQWLSMQVPNGRNLGQCINATESLFERHIPYPNLKRKPPASLVEIAPKRQAVEQPRPVAIPRVIQPRPASNGYNPHPSPTVTAPATATATPPTATGRKRGRPSKAEKAEKEAAQLRAGGHHFGVFPNRQGQPGTYPPISAAPTQPPVTQKLPPISTVQDYPPSSSVATVYNVVSGPQRKNSPRHEQVIPPLSKHQTDEQPQETRPADSNPQWQPGMASENADASHQEAENYGRFPSQPRQMPTPMEPRQLASYSGMNSPLVGRISAPERSNSPMSQHKPESHSPHLNPAPAGVVP</sequence>
<evidence type="ECO:0000256" key="1">
    <source>
        <dbReference type="SAM" id="MobiDB-lite"/>
    </source>
</evidence>
<evidence type="ECO:0000313" key="3">
    <source>
        <dbReference type="Proteomes" id="UP001201980"/>
    </source>
</evidence>
<evidence type="ECO:0000313" key="2">
    <source>
        <dbReference type="EMBL" id="KAJ2899879.1"/>
    </source>
</evidence>